<organism evidence="2">
    <name type="scientific">viral metagenome</name>
    <dbReference type="NCBI Taxonomy" id="1070528"/>
    <lineage>
        <taxon>unclassified sequences</taxon>
        <taxon>metagenomes</taxon>
        <taxon>organismal metagenomes</taxon>
    </lineage>
</organism>
<gene>
    <name evidence="2" type="ORF">MM415B03372_0006</name>
</gene>
<name>A0A6M3L9P3_9ZZZZ</name>
<proteinExistence type="predicted"/>
<evidence type="ECO:0000256" key="1">
    <source>
        <dbReference type="SAM" id="MobiDB-lite"/>
    </source>
</evidence>
<feature type="region of interest" description="Disordered" evidence="1">
    <location>
        <begin position="1"/>
        <end position="22"/>
    </location>
</feature>
<reference evidence="2" key="1">
    <citation type="submission" date="2020-03" db="EMBL/GenBank/DDBJ databases">
        <title>The deep terrestrial virosphere.</title>
        <authorList>
            <person name="Holmfeldt K."/>
            <person name="Nilsson E."/>
            <person name="Simone D."/>
            <person name="Lopez-Fernandez M."/>
            <person name="Wu X."/>
            <person name="de Brujin I."/>
            <person name="Lundin D."/>
            <person name="Andersson A."/>
            <person name="Bertilsson S."/>
            <person name="Dopson M."/>
        </authorList>
    </citation>
    <scope>NUCLEOTIDE SEQUENCE</scope>
    <source>
        <strain evidence="2">MM415B03372</strain>
    </source>
</reference>
<sequence length="134" mass="14312">MALKRQVQATLPAKKDKDGKFLPNREKDQVALVTIVDGETAAEQIKLFGDEAVKSNAASNWDVTIQAAIRRGLSAGKTQAQIQEELKDAKMGVKMSGGRVDTLNAFLAGFASATPEDQAKMVAELKKKAAALAK</sequence>
<evidence type="ECO:0000313" key="2">
    <source>
        <dbReference type="EMBL" id="QJA91410.1"/>
    </source>
</evidence>
<protein>
    <submittedName>
        <fullName evidence="2">Uncharacterized protein</fullName>
    </submittedName>
</protein>
<dbReference type="EMBL" id="MT142986">
    <property type="protein sequence ID" value="QJA91410.1"/>
    <property type="molecule type" value="Genomic_DNA"/>
</dbReference>
<accession>A0A6M3L9P3</accession>
<feature type="compositionally biased region" description="Basic and acidic residues" evidence="1">
    <location>
        <begin position="13"/>
        <end position="22"/>
    </location>
</feature>
<dbReference type="AlphaFoldDB" id="A0A6M3L9P3"/>